<comment type="caution">
    <text evidence="3">The sequence shown here is derived from an EMBL/GenBank/DDBJ whole genome shotgun (WGS) entry which is preliminary data.</text>
</comment>
<organism evidence="3 4">
    <name type="scientific">Aldrovandia affinis</name>
    <dbReference type="NCBI Taxonomy" id="143900"/>
    <lineage>
        <taxon>Eukaryota</taxon>
        <taxon>Metazoa</taxon>
        <taxon>Chordata</taxon>
        <taxon>Craniata</taxon>
        <taxon>Vertebrata</taxon>
        <taxon>Euteleostomi</taxon>
        <taxon>Actinopterygii</taxon>
        <taxon>Neopterygii</taxon>
        <taxon>Teleostei</taxon>
        <taxon>Notacanthiformes</taxon>
        <taxon>Halosauridae</taxon>
        <taxon>Aldrovandia</taxon>
    </lineage>
</organism>
<reference evidence="3" key="1">
    <citation type="journal article" date="2023" name="Science">
        <title>Genome structures resolve the early diversification of teleost fishes.</title>
        <authorList>
            <person name="Parey E."/>
            <person name="Louis A."/>
            <person name="Montfort J."/>
            <person name="Bouchez O."/>
            <person name="Roques C."/>
            <person name="Iampietro C."/>
            <person name="Lluch J."/>
            <person name="Castinel A."/>
            <person name="Donnadieu C."/>
            <person name="Desvignes T."/>
            <person name="Floi Bucao C."/>
            <person name="Jouanno E."/>
            <person name="Wen M."/>
            <person name="Mejri S."/>
            <person name="Dirks R."/>
            <person name="Jansen H."/>
            <person name="Henkel C."/>
            <person name="Chen W.J."/>
            <person name="Zahm M."/>
            <person name="Cabau C."/>
            <person name="Klopp C."/>
            <person name="Thompson A.W."/>
            <person name="Robinson-Rechavi M."/>
            <person name="Braasch I."/>
            <person name="Lecointre G."/>
            <person name="Bobe J."/>
            <person name="Postlethwait J.H."/>
            <person name="Berthelot C."/>
            <person name="Roest Crollius H."/>
            <person name="Guiguen Y."/>
        </authorList>
    </citation>
    <scope>NUCLEOTIDE SEQUENCE</scope>
    <source>
        <strain evidence="3">NC1722</strain>
    </source>
</reference>
<keyword evidence="2" id="KW-0732">Signal</keyword>
<dbReference type="Proteomes" id="UP001221898">
    <property type="component" value="Unassembled WGS sequence"/>
</dbReference>
<dbReference type="GO" id="GO:0005886">
    <property type="term" value="C:plasma membrane"/>
    <property type="evidence" value="ECO:0007669"/>
    <property type="project" value="TreeGrafter"/>
</dbReference>
<proteinExistence type="predicted"/>
<keyword evidence="1" id="KW-0391">Immunity</keyword>
<dbReference type="GO" id="GO:0007166">
    <property type="term" value="P:cell surface receptor signaling pathway"/>
    <property type="evidence" value="ECO:0007669"/>
    <property type="project" value="TreeGrafter"/>
</dbReference>
<evidence type="ECO:0000256" key="1">
    <source>
        <dbReference type="ARBA" id="ARBA00022859"/>
    </source>
</evidence>
<feature type="signal peptide" evidence="2">
    <location>
        <begin position="1"/>
        <end position="20"/>
    </location>
</feature>
<dbReference type="PANTHER" id="PTHR23268">
    <property type="entry name" value="T-CELL RECEPTOR BETA CHAIN"/>
    <property type="match status" value="1"/>
</dbReference>
<dbReference type="SUPFAM" id="SSF48726">
    <property type="entry name" value="Immunoglobulin"/>
    <property type="match status" value="1"/>
</dbReference>
<sequence>MIRLLLTFTVLLLSVTGVEGDVTVTPSILWAAIGESAQMNCSHNLGAESSHRQHSWALLLSLTLRHQDDQTPHHIHCLTDPSHRWLIAGRMRLVFLQQRDSNMVHALTCFTIASLWLTGLALSDKVLQSPSELMKGSGGSMTLNCSHTITSYDNLLWYHRAAGDSALTLIGYVNFKDPNIEKSYEGHVNLSGDAIRVNMIRLLLTFTVLLLSVTGVESDVTVTPSILWAAIGESAQMNCSHNLGAGYYQMY</sequence>
<evidence type="ECO:0000313" key="3">
    <source>
        <dbReference type="EMBL" id="KAJ8401109.1"/>
    </source>
</evidence>
<gene>
    <name evidence="3" type="ORF">AAFF_G00386910</name>
</gene>
<dbReference type="AlphaFoldDB" id="A0AAD7SEH6"/>
<evidence type="ECO:0000313" key="4">
    <source>
        <dbReference type="Proteomes" id="UP001221898"/>
    </source>
</evidence>
<dbReference type="PANTHER" id="PTHR23268:SF28">
    <property type="entry name" value="T CELL RECEPTOR BETA VARIABLE 19"/>
    <property type="match status" value="1"/>
</dbReference>
<evidence type="ECO:0008006" key="5">
    <source>
        <dbReference type="Google" id="ProtNLM"/>
    </source>
</evidence>
<accession>A0AAD7SEH6</accession>
<dbReference type="InterPro" id="IPR013783">
    <property type="entry name" value="Ig-like_fold"/>
</dbReference>
<dbReference type="InterPro" id="IPR050413">
    <property type="entry name" value="TCR_beta_variable"/>
</dbReference>
<dbReference type="InterPro" id="IPR036179">
    <property type="entry name" value="Ig-like_dom_sf"/>
</dbReference>
<feature type="chain" id="PRO_5042023136" description="Immunoglobulin V-set domain-containing protein" evidence="2">
    <location>
        <begin position="21"/>
        <end position="251"/>
    </location>
</feature>
<protein>
    <recommendedName>
        <fullName evidence="5">Immunoglobulin V-set domain-containing protein</fullName>
    </recommendedName>
</protein>
<dbReference type="Gene3D" id="2.60.40.10">
    <property type="entry name" value="Immunoglobulins"/>
    <property type="match status" value="1"/>
</dbReference>
<dbReference type="EMBL" id="JAINUG010000072">
    <property type="protein sequence ID" value="KAJ8401109.1"/>
    <property type="molecule type" value="Genomic_DNA"/>
</dbReference>
<dbReference type="GO" id="GO:0002376">
    <property type="term" value="P:immune system process"/>
    <property type="evidence" value="ECO:0007669"/>
    <property type="project" value="UniProtKB-KW"/>
</dbReference>
<keyword evidence="4" id="KW-1185">Reference proteome</keyword>
<evidence type="ECO:0000256" key="2">
    <source>
        <dbReference type="SAM" id="SignalP"/>
    </source>
</evidence>
<name>A0AAD7SEH6_9TELE</name>